<keyword evidence="3" id="KW-1185">Reference proteome</keyword>
<gene>
    <name evidence="2" type="ordered locus">Dole_2963</name>
</gene>
<dbReference type="InterPro" id="IPR038071">
    <property type="entry name" value="UROD/MetE-like_sf"/>
</dbReference>
<dbReference type="Proteomes" id="UP000008561">
    <property type="component" value="Chromosome"/>
</dbReference>
<dbReference type="OrthoDB" id="9813603at2"/>
<evidence type="ECO:0000313" key="3">
    <source>
        <dbReference type="Proteomes" id="UP000008561"/>
    </source>
</evidence>
<dbReference type="GO" id="GO:0004853">
    <property type="term" value="F:uroporphyrinogen decarboxylase activity"/>
    <property type="evidence" value="ECO:0007669"/>
    <property type="project" value="InterPro"/>
</dbReference>
<evidence type="ECO:0000259" key="1">
    <source>
        <dbReference type="Pfam" id="PF01208"/>
    </source>
</evidence>
<dbReference type="InterPro" id="IPR052024">
    <property type="entry name" value="Methanogen_methyltrans"/>
</dbReference>
<dbReference type="SUPFAM" id="SSF51726">
    <property type="entry name" value="UROD/MetE-like"/>
    <property type="match status" value="1"/>
</dbReference>
<sequence>MTAARKIYEEDTMTAQERFDAVVRLETPDRVPLSMMLYYYAPIHVGVKMSQYMTDPAVYKQVMKKLWADIGPWDIYYNINPSSRLMYNYVMMMRELWPGIELEEDAMAKIDEVQYMEPEDYDQAIESPKWMADILFRLRMLPRFSQEAEGKKTAGMLAAMAFGIIRQGIFWRSDFKWWRDQGAVVQMGYQAEMPFDTFSQARNVINFSADLFKRPEKIGRAATHLSESFANTAVWTARLMGVPTVQCYCHRTSNSFISPKQFEDLAFPSMEIIVNRIVEAGMTPILHCDGDWGKNLKTLRRLPAKKVIIQLDGLTDIFAAKQEIGDHMCIFGDVPAAKLVTGTVSEVDEYCHRLIEEVGRGGGFILAGG</sequence>
<dbReference type="STRING" id="96561.Dole_2963"/>
<name>A8ZYZ3_DESOH</name>
<dbReference type="GO" id="GO:0006779">
    <property type="term" value="P:porphyrin-containing compound biosynthetic process"/>
    <property type="evidence" value="ECO:0007669"/>
    <property type="project" value="InterPro"/>
</dbReference>
<dbReference type="PANTHER" id="PTHR47099">
    <property type="entry name" value="METHYLCOBAMIDE:COM METHYLTRANSFERASE MTBA"/>
    <property type="match status" value="1"/>
</dbReference>
<reference evidence="2 3" key="1">
    <citation type="submission" date="2007-10" db="EMBL/GenBank/DDBJ databases">
        <title>Complete sequence of Desulfococcus oleovorans Hxd3.</title>
        <authorList>
            <consortium name="US DOE Joint Genome Institute"/>
            <person name="Copeland A."/>
            <person name="Lucas S."/>
            <person name="Lapidus A."/>
            <person name="Barry K."/>
            <person name="Glavina del Rio T."/>
            <person name="Dalin E."/>
            <person name="Tice H."/>
            <person name="Pitluck S."/>
            <person name="Kiss H."/>
            <person name="Brettin T."/>
            <person name="Bruce D."/>
            <person name="Detter J.C."/>
            <person name="Han C."/>
            <person name="Schmutz J."/>
            <person name="Larimer F."/>
            <person name="Land M."/>
            <person name="Hauser L."/>
            <person name="Kyrpides N."/>
            <person name="Kim E."/>
            <person name="Wawrik B."/>
            <person name="Richardson P."/>
        </authorList>
    </citation>
    <scope>NUCLEOTIDE SEQUENCE [LARGE SCALE GENOMIC DNA]</scope>
    <source>
        <strain evidence="3">DSM 6200 / JCM 39069 / Hxd3</strain>
    </source>
</reference>
<feature type="domain" description="Uroporphyrinogen decarboxylase (URO-D)" evidence="1">
    <location>
        <begin position="190"/>
        <end position="368"/>
    </location>
</feature>
<dbReference type="Gene3D" id="3.20.20.210">
    <property type="match status" value="1"/>
</dbReference>
<dbReference type="InterPro" id="IPR000257">
    <property type="entry name" value="Uroporphyrinogen_deCOase"/>
</dbReference>
<dbReference type="HOGENOM" id="CLU_059388_0_0_7"/>
<dbReference type="EMBL" id="CP000859">
    <property type="protein sequence ID" value="ABW68766.1"/>
    <property type="molecule type" value="Genomic_DNA"/>
</dbReference>
<dbReference type="Pfam" id="PF01208">
    <property type="entry name" value="URO-D"/>
    <property type="match status" value="1"/>
</dbReference>
<organism evidence="2 3">
    <name type="scientific">Desulfosudis oleivorans (strain DSM 6200 / JCM 39069 / Hxd3)</name>
    <name type="common">Desulfococcus oleovorans</name>
    <dbReference type="NCBI Taxonomy" id="96561"/>
    <lineage>
        <taxon>Bacteria</taxon>
        <taxon>Pseudomonadati</taxon>
        <taxon>Thermodesulfobacteriota</taxon>
        <taxon>Desulfobacteria</taxon>
        <taxon>Desulfobacterales</taxon>
        <taxon>Desulfosudaceae</taxon>
        <taxon>Desulfosudis</taxon>
    </lineage>
</organism>
<dbReference type="KEGG" id="dol:Dole_2963"/>
<dbReference type="RefSeq" id="WP_012176377.1">
    <property type="nucleotide sequence ID" value="NC_009943.1"/>
</dbReference>
<protein>
    <recommendedName>
        <fullName evidence="1">Uroporphyrinogen decarboxylase (URO-D) domain-containing protein</fullName>
    </recommendedName>
</protein>
<proteinExistence type="predicted"/>
<dbReference type="PANTHER" id="PTHR47099:SF1">
    <property type="entry name" value="METHYLCOBAMIDE:COM METHYLTRANSFERASE MTBA"/>
    <property type="match status" value="1"/>
</dbReference>
<accession>A8ZYZ3</accession>
<evidence type="ECO:0000313" key="2">
    <source>
        <dbReference type="EMBL" id="ABW68766.1"/>
    </source>
</evidence>
<dbReference type="eggNOG" id="COG0407">
    <property type="taxonomic scope" value="Bacteria"/>
</dbReference>
<dbReference type="AlphaFoldDB" id="A8ZYZ3"/>